<proteinExistence type="predicted"/>
<sequence>MPPSRSSSRSSSPSNKLPTLQTQSQRSQVKSFSDEELSSSSSQSEKKRAKKRPSINTRASRVGVTNFINVIKSLHPGESINYFPITEETLCEYIDSKKKSLIKSGSLEQYLQHIQAYNLALGFGWDGRIFGPIIKSALDELKENDDDVMKSNKQESSHQISLISPIPEEDSMVLDVKLISIVCFDTKTVPSKILDAHAQINLDNLKYAEPLLNLRKLYQDVAAADLSKYWGGNIDDSQLFYRNCTKDSFVHYSLNNEEAFVLFWTSFNERKEIIELVVYRKNNITNNNSFNNNNSNNNDNNTNFNNITPPQIIPNNLINNPINNSINNSINSQMVIPRQINPTPEPLLTSPKQFLSFEHDVFIPVLKSVTIRSPSRIYKKKIAVTDNTTFSSLISFAIKKSLPLGKQFVIRAPDGLEYIPDDFVRTVITGVEHAEIILTIEDIGPIDFDCF</sequence>
<protein>
    <submittedName>
        <fullName evidence="2">Uncharacterized protein</fullName>
    </submittedName>
</protein>
<reference evidence="2 3" key="1">
    <citation type="submission" date="2018-08" db="EMBL/GenBank/DDBJ databases">
        <title>Genome and evolution of the arbuscular mycorrhizal fungus Diversispora epigaea (formerly Glomus versiforme) and its bacterial endosymbionts.</title>
        <authorList>
            <person name="Sun X."/>
            <person name="Fei Z."/>
            <person name="Harrison M."/>
        </authorList>
    </citation>
    <scope>NUCLEOTIDE SEQUENCE [LARGE SCALE GENOMIC DNA]</scope>
    <source>
        <strain evidence="2 3">IT104</strain>
    </source>
</reference>
<comment type="caution">
    <text evidence="2">The sequence shown here is derived from an EMBL/GenBank/DDBJ whole genome shotgun (WGS) entry which is preliminary data.</text>
</comment>
<dbReference type="Proteomes" id="UP000266861">
    <property type="component" value="Unassembled WGS sequence"/>
</dbReference>
<evidence type="ECO:0000313" key="3">
    <source>
        <dbReference type="Proteomes" id="UP000266861"/>
    </source>
</evidence>
<feature type="compositionally biased region" description="Polar residues" evidence="1">
    <location>
        <begin position="15"/>
        <end position="29"/>
    </location>
</feature>
<dbReference type="EMBL" id="PQFF01000460">
    <property type="protein sequence ID" value="RHZ48831.1"/>
    <property type="molecule type" value="Genomic_DNA"/>
</dbReference>
<feature type="compositionally biased region" description="Low complexity" evidence="1">
    <location>
        <begin position="1"/>
        <end position="14"/>
    </location>
</feature>
<evidence type="ECO:0000256" key="1">
    <source>
        <dbReference type="SAM" id="MobiDB-lite"/>
    </source>
</evidence>
<evidence type="ECO:0000313" key="2">
    <source>
        <dbReference type="EMBL" id="RHZ48831.1"/>
    </source>
</evidence>
<keyword evidence="3" id="KW-1185">Reference proteome</keyword>
<organism evidence="2 3">
    <name type="scientific">Diversispora epigaea</name>
    <dbReference type="NCBI Taxonomy" id="1348612"/>
    <lineage>
        <taxon>Eukaryota</taxon>
        <taxon>Fungi</taxon>
        <taxon>Fungi incertae sedis</taxon>
        <taxon>Mucoromycota</taxon>
        <taxon>Glomeromycotina</taxon>
        <taxon>Glomeromycetes</taxon>
        <taxon>Diversisporales</taxon>
        <taxon>Diversisporaceae</taxon>
        <taxon>Diversispora</taxon>
    </lineage>
</organism>
<dbReference type="OrthoDB" id="2365705at2759"/>
<dbReference type="AlphaFoldDB" id="A0A397GD01"/>
<accession>A0A397GD01</accession>
<gene>
    <name evidence="2" type="ORF">Glove_541g26</name>
</gene>
<feature type="region of interest" description="Disordered" evidence="1">
    <location>
        <begin position="1"/>
        <end position="56"/>
    </location>
</feature>
<name>A0A397GD01_9GLOM</name>